<accession>A0A1G1VUP4</accession>
<sequence length="120" mass="13672">MQISDRKLNAILEQQVFSVFYQTLADLRTPHEVKVVLSDLLTETERVALAKRFAIATFLEKGRSYENIREMLKVSSATVAAVALRMGNPGVQLALTKVKAEEWADQWAKRIRRLFQSFSS</sequence>
<dbReference type="EMBL" id="MHCJ01000001">
    <property type="protein sequence ID" value="OGY19102.1"/>
    <property type="molecule type" value="Genomic_DNA"/>
</dbReference>
<name>A0A1G1VUP4_9BACT</name>
<gene>
    <name evidence="1" type="ORF">A2786_06215</name>
</gene>
<evidence type="ECO:0008006" key="3">
    <source>
        <dbReference type="Google" id="ProtNLM"/>
    </source>
</evidence>
<dbReference type="InterPro" id="IPR038116">
    <property type="entry name" value="TrpR-like_sf"/>
</dbReference>
<dbReference type="Gene3D" id="1.10.1270.10">
    <property type="entry name" value="TrpR-like"/>
    <property type="match status" value="1"/>
</dbReference>
<dbReference type="InterPro" id="IPR013368">
    <property type="entry name" value="YecD_YerC"/>
</dbReference>
<dbReference type="Proteomes" id="UP000179233">
    <property type="component" value="Unassembled WGS sequence"/>
</dbReference>
<dbReference type="InterPro" id="IPR010921">
    <property type="entry name" value="Trp_repressor/repl_initiator"/>
</dbReference>
<dbReference type="PANTHER" id="PTHR40080">
    <property type="entry name" value="LMO1763 PROTEIN"/>
    <property type="match status" value="1"/>
</dbReference>
<comment type="caution">
    <text evidence="1">The sequence shown here is derived from an EMBL/GenBank/DDBJ whole genome shotgun (WGS) entry which is preliminary data.</text>
</comment>
<dbReference type="PANTHER" id="PTHR40080:SF1">
    <property type="entry name" value="TRPR-LIKE PROTEIN YERC_YECD"/>
    <property type="match status" value="1"/>
</dbReference>
<reference evidence="1 2" key="1">
    <citation type="journal article" date="2016" name="Nat. Commun.">
        <title>Thousands of microbial genomes shed light on interconnected biogeochemical processes in an aquifer system.</title>
        <authorList>
            <person name="Anantharaman K."/>
            <person name="Brown C.T."/>
            <person name="Hug L.A."/>
            <person name="Sharon I."/>
            <person name="Castelle C.J."/>
            <person name="Probst A.J."/>
            <person name="Thomas B.C."/>
            <person name="Singh A."/>
            <person name="Wilkins M.J."/>
            <person name="Karaoz U."/>
            <person name="Brodie E.L."/>
            <person name="Williams K.H."/>
            <person name="Hubbard S.S."/>
            <person name="Banfield J.F."/>
        </authorList>
    </citation>
    <scope>NUCLEOTIDE SEQUENCE [LARGE SCALE GENOMIC DNA]</scope>
</reference>
<dbReference type="InterPro" id="IPR000831">
    <property type="entry name" value="Trp_repress"/>
</dbReference>
<evidence type="ECO:0000313" key="1">
    <source>
        <dbReference type="EMBL" id="OGY19102.1"/>
    </source>
</evidence>
<dbReference type="GO" id="GO:0043565">
    <property type="term" value="F:sequence-specific DNA binding"/>
    <property type="evidence" value="ECO:0007669"/>
    <property type="project" value="InterPro"/>
</dbReference>
<proteinExistence type="predicted"/>
<dbReference type="Pfam" id="PF01371">
    <property type="entry name" value="Trp_repressor"/>
    <property type="match status" value="1"/>
</dbReference>
<dbReference type="GO" id="GO:0003700">
    <property type="term" value="F:DNA-binding transcription factor activity"/>
    <property type="evidence" value="ECO:0007669"/>
    <property type="project" value="InterPro"/>
</dbReference>
<dbReference type="SUPFAM" id="SSF48295">
    <property type="entry name" value="TrpR-like"/>
    <property type="match status" value="1"/>
</dbReference>
<protein>
    <recommendedName>
        <fullName evidence="3">TrpR like protein, YerC/YecD</fullName>
    </recommendedName>
</protein>
<evidence type="ECO:0000313" key="2">
    <source>
        <dbReference type="Proteomes" id="UP000179233"/>
    </source>
</evidence>
<organism evidence="1 2">
    <name type="scientific">Candidatus Chisholmbacteria bacterium RIFCSPHIGHO2_01_FULL_52_32</name>
    <dbReference type="NCBI Taxonomy" id="1797591"/>
    <lineage>
        <taxon>Bacteria</taxon>
        <taxon>Candidatus Chisholmiibacteriota</taxon>
    </lineage>
</organism>
<dbReference type="AlphaFoldDB" id="A0A1G1VUP4"/>